<evidence type="ECO:0000313" key="2">
    <source>
        <dbReference type="EMBL" id="OEU22094.1"/>
    </source>
</evidence>
<dbReference type="PROSITE" id="PS50222">
    <property type="entry name" value="EF_HAND_2"/>
    <property type="match status" value="1"/>
</dbReference>
<keyword evidence="3" id="KW-1185">Reference proteome</keyword>
<dbReference type="InterPro" id="IPR002048">
    <property type="entry name" value="EF_hand_dom"/>
</dbReference>
<dbReference type="Gene3D" id="1.10.238.10">
    <property type="entry name" value="EF-hand"/>
    <property type="match status" value="1"/>
</dbReference>
<gene>
    <name evidence="2" type="ORF">FRACYDRAFT_232248</name>
</gene>
<organism evidence="2 3">
    <name type="scientific">Fragilariopsis cylindrus CCMP1102</name>
    <dbReference type="NCBI Taxonomy" id="635003"/>
    <lineage>
        <taxon>Eukaryota</taxon>
        <taxon>Sar</taxon>
        <taxon>Stramenopiles</taxon>
        <taxon>Ochrophyta</taxon>
        <taxon>Bacillariophyta</taxon>
        <taxon>Bacillariophyceae</taxon>
        <taxon>Bacillariophycidae</taxon>
        <taxon>Bacillariales</taxon>
        <taxon>Bacillariaceae</taxon>
        <taxon>Fragilariopsis</taxon>
    </lineage>
</organism>
<accession>A0A1E7FVD9</accession>
<dbReference type="Proteomes" id="UP000095751">
    <property type="component" value="Unassembled WGS sequence"/>
</dbReference>
<reference evidence="2 3" key="1">
    <citation type="submission" date="2016-09" db="EMBL/GenBank/DDBJ databases">
        <title>Extensive genetic diversity and differential bi-allelic expression allows diatom success in the polar Southern Ocean.</title>
        <authorList>
            <consortium name="DOE Joint Genome Institute"/>
            <person name="Mock T."/>
            <person name="Otillar R.P."/>
            <person name="Strauss J."/>
            <person name="Dupont C."/>
            <person name="Frickenhaus S."/>
            <person name="Maumus F."/>
            <person name="Mcmullan M."/>
            <person name="Sanges R."/>
            <person name="Schmutz J."/>
            <person name="Toseland A."/>
            <person name="Valas R."/>
            <person name="Veluchamy A."/>
            <person name="Ward B.J."/>
            <person name="Allen A."/>
            <person name="Barry K."/>
            <person name="Falciatore A."/>
            <person name="Ferrante M."/>
            <person name="Fortunato A.E."/>
            <person name="Gloeckner G."/>
            <person name="Gruber A."/>
            <person name="Hipkin R."/>
            <person name="Janech M."/>
            <person name="Kroth P."/>
            <person name="Leese F."/>
            <person name="Lindquist E."/>
            <person name="Lyon B.R."/>
            <person name="Martin J."/>
            <person name="Mayer C."/>
            <person name="Parker M."/>
            <person name="Quesneville H."/>
            <person name="Raymond J."/>
            <person name="Uhlig C."/>
            <person name="Valentin K.U."/>
            <person name="Worden A.Z."/>
            <person name="Armbrust E.V."/>
            <person name="Bowler C."/>
            <person name="Green B."/>
            <person name="Moulton V."/>
            <person name="Van Oosterhout C."/>
            <person name="Grigoriev I."/>
        </authorList>
    </citation>
    <scope>NUCLEOTIDE SEQUENCE [LARGE SCALE GENOMIC DNA]</scope>
    <source>
        <strain evidence="2 3">CCMP1102</strain>
    </source>
</reference>
<evidence type="ECO:0000313" key="3">
    <source>
        <dbReference type="Proteomes" id="UP000095751"/>
    </source>
</evidence>
<sequence>MGNAKSSSASIQCAVEEASLAMMAVSRNCFLEKAQIISLRNAMTAFSDAFGMIKREGFDQALDLANLSNVEIFDLLFTMWDNKGDEKVSSKEFCIGISLLACPFDNTPTIINFALQVSDDLKRGYIEIQELHELLTGINSTASYFGDFHLTPEDIDTIVEVVFEKEDAEITHGDCIRMISMNPYVKRFASGRVRMRVQFKKDLVMEYIYDNINDSQPLSSIVKENDYVQRGNLYDDNAAANSQQLVVTSLLDETESWESASSCSEVESVKILDPPSVHSYSTYQQHRTMDIIRKSKDPPTKTVDRRSSIAIDSIHKSRDPPTIMVDHKPRNLPIIMNE</sequence>
<dbReference type="GO" id="GO:0005509">
    <property type="term" value="F:calcium ion binding"/>
    <property type="evidence" value="ECO:0007669"/>
    <property type="project" value="InterPro"/>
</dbReference>
<dbReference type="InParanoid" id="A0A1E7FVD9"/>
<dbReference type="InterPro" id="IPR011992">
    <property type="entry name" value="EF-hand-dom_pair"/>
</dbReference>
<dbReference type="SUPFAM" id="SSF47473">
    <property type="entry name" value="EF-hand"/>
    <property type="match status" value="1"/>
</dbReference>
<dbReference type="EMBL" id="KV784353">
    <property type="protein sequence ID" value="OEU22094.1"/>
    <property type="molecule type" value="Genomic_DNA"/>
</dbReference>
<evidence type="ECO:0000259" key="1">
    <source>
        <dbReference type="PROSITE" id="PS50222"/>
    </source>
</evidence>
<dbReference type="KEGG" id="fcy:FRACYDRAFT_232248"/>
<protein>
    <recommendedName>
        <fullName evidence="1">EF-hand domain-containing protein</fullName>
    </recommendedName>
</protein>
<dbReference type="AlphaFoldDB" id="A0A1E7FVD9"/>
<dbReference type="OrthoDB" id="191686at2759"/>
<feature type="domain" description="EF-hand" evidence="1">
    <location>
        <begin position="68"/>
        <end position="103"/>
    </location>
</feature>
<proteinExistence type="predicted"/>
<name>A0A1E7FVD9_9STRA</name>